<keyword evidence="3" id="KW-0064">Aspartyl protease</keyword>
<dbReference type="OrthoDB" id="2747330at2759"/>
<evidence type="ECO:0000313" key="7">
    <source>
        <dbReference type="EMBL" id="KZV25097.1"/>
    </source>
</evidence>
<keyword evidence="8" id="KW-1185">Reference proteome</keyword>
<evidence type="ECO:0000256" key="4">
    <source>
        <dbReference type="ARBA" id="ARBA00022801"/>
    </source>
</evidence>
<organism evidence="7 8">
    <name type="scientific">Dorcoceras hygrometricum</name>
    <dbReference type="NCBI Taxonomy" id="472368"/>
    <lineage>
        <taxon>Eukaryota</taxon>
        <taxon>Viridiplantae</taxon>
        <taxon>Streptophyta</taxon>
        <taxon>Embryophyta</taxon>
        <taxon>Tracheophyta</taxon>
        <taxon>Spermatophyta</taxon>
        <taxon>Magnoliopsida</taxon>
        <taxon>eudicotyledons</taxon>
        <taxon>Gunneridae</taxon>
        <taxon>Pentapetalae</taxon>
        <taxon>asterids</taxon>
        <taxon>lamiids</taxon>
        <taxon>Lamiales</taxon>
        <taxon>Gesneriaceae</taxon>
        <taxon>Didymocarpoideae</taxon>
        <taxon>Trichosporeae</taxon>
        <taxon>Loxocarpinae</taxon>
        <taxon>Dorcoceras</taxon>
    </lineage>
</organism>
<dbReference type="PROSITE" id="PS51767">
    <property type="entry name" value="PEPTIDASE_A1"/>
    <property type="match status" value="1"/>
</dbReference>
<dbReference type="GO" id="GO:0004190">
    <property type="term" value="F:aspartic-type endopeptidase activity"/>
    <property type="evidence" value="ECO:0007669"/>
    <property type="project" value="UniProtKB-KW"/>
</dbReference>
<dbReference type="InterPro" id="IPR021109">
    <property type="entry name" value="Peptidase_aspartic_dom_sf"/>
</dbReference>
<gene>
    <name evidence="7" type="ORF">F511_03395</name>
</gene>
<comment type="similarity">
    <text evidence="1">Belongs to the peptidase A1 family.</text>
</comment>
<protein>
    <submittedName>
        <fullName evidence="7">Protein ASPARTIC PROTEASE IN GUARD cell 2-like</fullName>
    </submittedName>
</protein>
<evidence type="ECO:0000259" key="6">
    <source>
        <dbReference type="PROSITE" id="PS51767"/>
    </source>
</evidence>
<feature type="non-terminal residue" evidence="7">
    <location>
        <position position="1"/>
    </location>
</feature>
<proteinExistence type="inferred from homology"/>
<dbReference type="Proteomes" id="UP000250235">
    <property type="component" value="Unassembled WGS sequence"/>
</dbReference>
<dbReference type="EMBL" id="KV012039">
    <property type="protein sequence ID" value="KZV25097.1"/>
    <property type="molecule type" value="Genomic_DNA"/>
</dbReference>
<dbReference type="Pfam" id="PF14541">
    <property type="entry name" value="TAXi_C"/>
    <property type="match status" value="1"/>
</dbReference>
<evidence type="ECO:0000256" key="1">
    <source>
        <dbReference type="ARBA" id="ARBA00007447"/>
    </source>
</evidence>
<keyword evidence="5" id="KW-0325">Glycoprotein</keyword>
<name>A0A2Z7B0R5_9LAMI</name>
<evidence type="ECO:0000256" key="5">
    <source>
        <dbReference type="ARBA" id="ARBA00023180"/>
    </source>
</evidence>
<dbReference type="InterPro" id="IPR032799">
    <property type="entry name" value="TAXi_C"/>
</dbReference>
<dbReference type="AlphaFoldDB" id="A0A2Z7B0R5"/>
<dbReference type="FunFam" id="2.40.70.10:FF:000033">
    <property type="entry name" value="Aspartyl protease family protein"/>
    <property type="match status" value="1"/>
</dbReference>
<evidence type="ECO:0000313" key="8">
    <source>
        <dbReference type="Proteomes" id="UP000250235"/>
    </source>
</evidence>
<reference evidence="7 8" key="1">
    <citation type="journal article" date="2015" name="Proc. Natl. Acad. Sci. U.S.A.">
        <title>The resurrection genome of Boea hygrometrica: A blueprint for survival of dehydration.</title>
        <authorList>
            <person name="Xiao L."/>
            <person name="Yang G."/>
            <person name="Zhang L."/>
            <person name="Yang X."/>
            <person name="Zhao S."/>
            <person name="Ji Z."/>
            <person name="Zhou Q."/>
            <person name="Hu M."/>
            <person name="Wang Y."/>
            <person name="Chen M."/>
            <person name="Xu Y."/>
            <person name="Jin H."/>
            <person name="Xiao X."/>
            <person name="Hu G."/>
            <person name="Bao F."/>
            <person name="Hu Y."/>
            <person name="Wan P."/>
            <person name="Li L."/>
            <person name="Deng X."/>
            <person name="Kuang T."/>
            <person name="Xiang C."/>
            <person name="Zhu J.K."/>
            <person name="Oliver M.J."/>
            <person name="He Y."/>
        </authorList>
    </citation>
    <scope>NUCLEOTIDE SEQUENCE [LARGE SCALE GENOMIC DNA]</scope>
    <source>
        <strain evidence="8">cv. XS01</strain>
    </source>
</reference>
<evidence type="ECO:0000256" key="3">
    <source>
        <dbReference type="ARBA" id="ARBA00022750"/>
    </source>
</evidence>
<dbReference type="SUPFAM" id="SSF50630">
    <property type="entry name" value="Acid proteases"/>
    <property type="match status" value="1"/>
</dbReference>
<dbReference type="PANTHER" id="PTHR47967">
    <property type="entry name" value="OS07G0603500 PROTEIN-RELATED"/>
    <property type="match status" value="1"/>
</dbReference>
<evidence type="ECO:0000256" key="2">
    <source>
        <dbReference type="ARBA" id="ARBA00022670"/>
    </source>
</evidence>
<dbReference type="InterPro" id="IPR051708">
    <property type="entry name" value="Plant_Aspart_Prot_A1"/>
</dbReference>
<accession>A0A2Z7B0R5</accession>
<keyword evidence="2 7" id="KW-0645">Protease</keyword>
<dbReference type="InterPro" id="IPR033121">
    <property type="entry name" value="PEPTIDASE_A1"/>
</dbReference>
<dbReference type="PANTHER" id="PTHR47967:SF46">
    <property type="entry name" value="ASPARTIC PROTEINASE NEPENTHESIN-1"/>
    <property type="match status" value="1"/>
</dbReference>
<feature type="domain" description="Peptidase A1" evidence="6">
    <location>
        <begin position="1"/>
        <end position="165"/>
    </location>
</feature>
<sequence>YTPLLTNPLSPTFYYVRIRNVVINNVNLRINPALWAIDELGNGGTILDSGTTLTYLVQPAYRLILATFKRLVKLPTVAKPTLGFDLCLNVTGGLRVSLPRLSFKLEGGSVFSPSPSNYFIDTSEGEKCLALQPVSSPTGSSVIGNLMQQGFTFEFDKDMSRLGFSRHTCSVP</sequence>
<dbReference type="Gene3D" id="2.40.70.10">
    <property type="entry name" value="Acid Proteases"/>
    <property type="match status" value="1"/>
</dbReference>
<dbReference type="GO" id="GO:0006508">
    <property type="term" value="P:proteolysis"/>
    <property type="evidence" value="ECO:0007669"/>
    <property type="project" value="UniProtKB-KW"/>
</dbReference>
<keyword evidence="4" id="KW-0378">Hydrolase</keyword>